<feature type="transmembrane region" description="Helical" evidence="1">
    <location>
        <begin position="42"/>
        <end position="65"/>
    </location>
</feature>
<keyword evidence="1" id="KW-0812">Transmembrane</keyword>
<protein>
    <submittedName>
        <fullName evidence="2">Uncharacterized protein</fullName>
    </submittedName>
</protein>
<keyword evidence="1" id="KW-0472">Membrane</keyword>
<evidence type="ECO:0000313" key="3">
    <source>
        <dbReference type="Proteomes" id="UP000597762"/>
    </source>
</evidence>
<reference evidence="2" key="1">
    <citation type="submission" date="2021-01" db="EMBL/GenBank/DDBJ databases">
        <authorList>
            <person name="Li R."/>
            <person name="Bekaert M."/>
        </authorList>
    </citation>
    <scope>NUCLEOTIDE SEQUENCE</scope>
    <source>
        <strain evidence="2">Farmed</strain>
    </source>
</reference>
<dbReference type="EMBL" id="CAHIKZ030004476">
    <property type="protein sequence ID" value="CAE1311040.1"/>
    <property type="molecule type" value="Genomic_DNA"/>
</dbReference>
<feature type="transmembrane region" description="Helical" evidence="1">
    <location>
        <begin position="143"/>
        <end position="165"/>
    </location>
</feature>
<organism evidence="2 3">
    <name type="scientific">Acanthosepion pharaonis</name>
    <name type="common">Pharaoh cuttlefish</name>
    <name type="synonym">Sepia pharaonis</name>
    <dbReference type="NCBI Taxonomy" id="158019"/>
    <lineage>
        <taxon>Eukaryota</taxon>
        <taxon>Metazoa</taxon>
        <taxon>Spiralia</taxon>
        <taxon>Lophotrochozoa</taxon>
        <taxon>Mollusca</taxon>
        <taxon>Cephalopoda</taxon>
        <taxon>Coleoidea</taxon>
        <taxon>Decapodiformes</taxon>
        <taxon>Sepiida</taxon>
        <taxon>Sepiina</taxon>
        <taxon>Sepiidae</taxon>
        <taxon>Acanthosepion</taxon>
    </lineage>
</organism>
<feature type="transmembrane region" description="Helical" evidence="1">
    <location>
        <begin position="177"/>
        <end position="194"/>
    </location>
</feature>
<keyword evidence="1" id="KW-1133">Transmembrane helix</keyword>
<dbReference type="AlphaFoldDB" id="A0A812E182"/>
<comment type="caution">
    <text evidence="2">The sequence shown here is derived from an EMBL/GenBank/DDBJ whole genome shotgun (WGS) entry which is preliminary data.</text>
</comment>
<keyword evidence="3" id="KW-1185">Reference proteome</keyword>
<name>A0A812E182_ACAPH</name>
<accession>A0A812E182</accession>
<feature type="transmembrane region" description="Helical" evidence="1">
    <location>
        <begin position="117"/>
        <end position="136"/>
    </location>
</feature>
<evidence type="ECO:0000313" key="2">
    <source>
        <dbReference type="EMBL" id="CAE1311040.1"/>
    </source>
</evidence>
<gene>
    <name evidence="2" type="ORF">SPHA_62547</name>
</gene>
<proteinExistence type="predicted"/>
<dbReference type="Proteomes" id="UP000597762">
    <property type="component" value="Unassembled WGS sequence"/>
</dbReference>
<feature type="transmembrane region" description="Helical" evidence="1">
    <location>
        <begin position="77"/>
        <end position="97"/>
    </location>
</feature>
<feature type="transmembrane region" description="Helical" evidence="1">
    <location>
        <begin position="229"/>
        <end position="248"/>
    </location>
</feature>
<sequence>MLNDKTFPTSLSLCLSSADSLSFLYHPASRYLLLSFFLSFPHILFLCFSHFLSISFCFFSSIFFFFSPSRSCSPPFLLCLSPIYYLPPSILFLSFPPTSTNIHFLPFSRFLSFSPSYISNVFLFLLSLIFLSLSIFSCLLFSFFFTICLFPHYSLLPPLSVLLSLPTSHFFLFPRSLLPPIFPFLSLYFYVLVFHSSSLSSSNSPSLSQSFHSIPFPLFLHLYRSTPRFFILLSLSFCSFFPSLSLSHTSFSPSLPFLSFCPCVIGNSMGCVIQQL</sequence>
<evidence type="ECO:0000256" key="1">
    <source>
        <dbReference type="SAM" id="Phobius"/>
    </source>
</evidence>